<dbReference type="EMBL" id="PJQM01003981">
    <property type="protein sequence ID" value="RCH86240.1"/>
    <property type="molecule type" value="Genomic_DNA"/>
</dbReference>
<dbReference type="Proteomes" id="UP000253551">
    <property type="component" value="Unassembled WGS sequence"/>
</dbReference>
<dbReference type="PANTHER" id="PTHR31684">
    <property type="entry name" value="COILED-COIL DOMAIN-CONTAINING PROTEIN 43"/>
    <property type="match status" value="1"/>
</dbReference>
<evidence type="ECO:0000256" key="2">
    <source>
        <dbReference type="ARBA" id="ARBA00023054"/>
    </source>
</evidence>
<feature type="compositionally biased region" description="Basic and acidic residues" evidence="3">
    <location>
        <begin position="160"/>
        <end position="211"/>
    </location>
</feature>
<sequence>KRVDDDISEYITGIVQDESIDDDEKREVITEFLAEATDKSTENLIDSLLNEWKKVQKEQEKEGEEKRSKLLEEAKVREEERRAKAEQEKLQDDAIRAKQKKLTKEEKEAREKLMREYAYVADGEEEGAETKNEGEHPKDRRRGKNNAPSDPLLTANRNSDMIKEKEQLRREQMRIAHEKEKERNKINLEKQRNDQKLDKEKKKTQKGERRR</sequence>
<evidence type="ECO:0000256" key="3">
    <source>
        <dbReference type="SAM" id="MobiDB-lite"/>
    </source>
</evidence>
<feature type="domain" description="CCDC43 PWI-like" evidence="4">
    <location>
        <begin position="7"/>
        <end position="57"/>
    </location>
</feature>
<evidence type="ECO:0000313" key="6">
    <source>
        <dbReference type="Proteomes" id="UP000253551"/>
    </source>
</evidence>
<feature type="compositionally biased region" description="Basic and acidic residues" evidence="3">
    <location>
        <begin position="56"/>
        <end position="115"/>
    </location>
</feature>
<keyword evidence="6" id="KW-1185">Reference proteome</keyword>
<feature type="compositionally biased region" description="Basic and acidic residues" evidence="3">
    <location>
        <begin position="128"/>
        <end position="138"/>
    </location>
</feature>
<dbReference type="OrthoDB" id="18679at2759"/>
<evidence type="ECO:0000313" key="5">
    <source>
        <dbReference type="EMBL" id="RCH86240.1"/>
    </source>
</evidence>
<protein>
    <recommendedName>
        <fullName evidence="4">CCDC43 PWI-like domain-containing protein</fullName>
    </recommendedName>
</protein>
<dbReference type="InterPro" id="IPR058771">
    <property type="entry name" value="PWI_CCDC43"/>
</dbReference>
<organism evidence="5 6">
    <name type="scientific">Rhizopus stolonifer</name>
    <name type="common">Rhizopus nigricans</name>
    <dbReference type="NCBI Taxonomy" id="4846"/>
    <lineage>
        <taxon>Eukaryota</taxon>
        <taxon>Fungi</taxon>
        <taxon>Fungi incertae sedis</taxon>
        <taxon>Mucoromycota</taxon>
        <taxon>Mucoromycotina</taxon>
        <taxon>Mucoromycetes</taxon>
        <taxon>Mucorales</taxon>
        <taxon>Mucorineae</taxon>
        <taxon>Rhizopodaceae</taxon>
        <taxon>Rhizopus</taxon>
    </lineage>
</organism>
<keyword evidence="2" id="KW-0175">Coiled coil</keyword>
<reference evidence="5 6" key="1">
    <citation type="journal article" date="2018" name="G3 (Bethesda)">
        <title>Phylogenetic and Phylogenomic Definition of Rhizopus Species.</title>
        <authorList>
            <person name="Gryganskyi A.P."/>
            <person name="Golan J."/>
            <person name="Dolatabadi S."/>
            <person name="Mondo S."/>
            <person name="Robb S."/>
            <person name="Idnurm A."/>
            <person name="Muszewska A."/>
            <person name="Steczkiewicz K."/>
            <person name="Masonjones S."/>
            <person name="Liao H.L."/>
            <person name="Gajdeczka M.T."/>
            <person name="Anike F."/>
            <person name="Vuek A."/>
            <person name="Anishchenko I.M."/>
            <person name="Voigt K."/>
            <person name="de Hoog G.S."/>
            <person name="Smith M.E."/>
            <person name="Heitman J."/>
            <person name="Vilgalys R."/>
            <person name="Stajich J.E."/>
        </authorList>
    </citation>
    <scope>NUCLEOTIDE SEQUENCE [LARGE SCALE GENOMIC DNA]</scope>
    <source>
        <strain evidence="5 6">LSU 92-RS-03</strain>
    </source>
</reference>
<accession>A0A367J8J9</accession>
<name>A0A367J8J9_RHIST</name>
<dbReference type="InterPro" id="IPR037666">
    <property type="entry name" value="CCDC43"/>
</dbReference>
<evidence type="ECO:0000256" key="1">
    <source>
        <dbReference type="ARBA" id="ARBA00005305"/>
    </source>
</evidence>
<dbReference type="Pfam" id="PF26091">
    <property type="entry name" value="PWI_CCDC43"/>
    <property type="match status" value="1"/>
</dbReference>
<feature type="region of interest" description="Disordered" evidence="3">
    <location>
        <begin position="56"/>
        <end position="211"/>
    </location>
</feature>
<comment type="caution">
    <text evidence="5">The sequence shown here is derived from an EMBL/GenBank/DDBJ whole genome shotgun (WGS) entry which is preliminary data.</text>
</comment>
<gene>
    <name evidence="5" type="ORF">CU098_009362</name>
</gene>
<dbReference type="PANTHER" id="PTHR31684:SF2">
    <property type="entry name" value="COILED-COIL DOMAIN-CONTAINING PROTEIN 43"/>
    <property type="match status" value="1"/>
</dbReference>
<feature type="non-terminal residue" evidence="5">
    <location>
        <position position="1"/>
    </location>
</feature>
<evidence type="ECO:0000259" key="4">
    <source>
        <dbReference type="Pfam" id="PF26091"/>
    </source>
</evidence>
<dbReference type="AlphaFoldDB" id="A0A367J8J9"/>
<proteinExistence type="inferred from homology"/>
<comment type="similarity">
    <text evidence="1">Belongs to the CCDC43 family.</text>
</comment>